<evidence type="ECO:0000313" key="6">
    <source>
        <dbReference type="Proteomes" id="UP000828390"/>
    </source>
</evidence>
<evidence type="ECO:0000256" key="3">
    <source>
        <dbReference type="ARBA" id="ARBA00023180"/>
    </source>
</evidence>
<dbReference type="AlphaFoldDB" id="A0A9D4DYY7"/>
<keyword evidence="1" id="KW-0378">Hydrolase</keyword>
<feature type="domain" description="Peptidase S9 prolyl oligopeptidase catalytic" evidence="4">
    <location>
        <begin position="1"/>
        <end position="137"/>
    </location>
</feature>
<protein>
    <recommendedName>
        <fullName evidence="4">Peptidase S9 prolyl oligopeptidase catalytic domain-containing protein</fullName>
    </recommendedName>
</protein>
<proteinExistence type="predicted"/>
<keyword evidence="1" id="KW-0645">Protease</keyword>
<accession>A0A9D4DYY7</accession>
<dbReference type="InterPro" id="IPR050278">
    <property type="entry name" value="Serine_Prot_S9B/DPPIV"/>
</dbReference>
<comment type="caution">
    <text evidence="5">The sequence shown here is derived from an EMBL/GenBank/DDBJ whole genome shotgun (WGS) entry which is preliminary data.</text>
</comment>
<dbReference type="Gene3D" id="3.40.50.1820">
    <property type="entry name" value="alpha/beta hydrolase"/>
    <property type="match status" value="1"/>
</dbReference>
<dbReference type="GO" id="GO:0008236">
    <property type="term" value="F:serine-type peptidase activity"/>
    <property type="evidence" value="ECO:0007669"/>
    <property type="project" value="UniProtKB-KW"/>
</dbReference>
<name>A0A9D4DYY7_DREPO</name>
<dbReference type="GO" id="GO:0008076">
    <property type="term" value="C:voltage-gated potassium channel complex"/>
    <property type="evidence" value="ECO:0007669"/>
    <property type="project" value="TreeGrafter"/>
</dbReference>
<dbReference type="GO" id="GO:1901379">
    <property type="term" value="P:regulation of potassium ion transmembrane transport"/>
    <property type="evidence" value="ECO:0007669"/>
    <property type="project" value="TreeGrafter"/>
</dbReference>
<sequence length="154" mass="17126">MGIMGKDYGGFVILRATSADLNDVFTCGVAISPVVNFPLMNVVFNDKYLASEGYSILQEPPLFQHVANMKNHSVFLLHGMLDNRVHFQHTAQYIKALVAAGVAHRQQIYPDVRDLFDVRSKSHVVTSVEGFYTQCLGLDPNADPDVVLVEEEDD</sequence>
<keyword evidence="1" id="KW-0031">Aminopeptidase</keyword>
<reference evidence="5" key="1">
    <citation type="journal article" date="2019" name="bioRxiv">
        <title>The Genome of the Zebra Mussel, Dreissena polymorpha: A Resource for Invasive Species Research.</title>
        <authorList>
            <person name="McCartney M.A."/>
            <person name="Auch B."/>
            <person name="Kono T."/>
            <person name="Mallez S."/>
            <person name="Zhang Y."/>
            <person name="Obille A."/>
            <person name="Becker A."/>
            <person name="Abrahante J.E."/>
            <person name="Garbe J."/>
            <person name="Badalamenti J.P."/>
            <person name="Herman A."/>
            <person name="Mangelson H."/>
            <person name="Liachko I."/>
            <person name="Sullivan S."/>
            <person name="Sone E.D."/>
            <person name="Koren S."/>
            <person name="Silverstein K.A.T."/>
            <person name="Beckman K.B."/>
            <person name="Gohl D.M."/>
        </authorList>
    </citation>
    <scope>NUCLEOTIDE SEQUENCE</scope>
    <source>
        <strain evidence="5">Duluth1</strain>
        <tissue evidence="5">Whole animal</tissue>
    </source>
</reference>
<dbReference type="InterPro" id="IPR001375">
    <property type="entry name" value="Peptidase_S9_cat"/>
</dbReference>
<dbReference type="InterPro" id="IPR029058">
    <property type="entry name" value="AB_hydrolase_fold"/>
</dbReference>
<keyword evidence="2" id="KW-0720">Serine protease</keyword>
<dbReference type="Pfam" id="PF00326">
    <property type="entry name" value="Peptidase_S9"/>
    <property type="match status" value="1"/>
</dbReference>
<keyword evidence="6" id="KW-1185">Reference proteome</keyword>
<evidence type="ECO:0000259" key="4">
    <source>
        <dbReference type="Pfam" id="PF00326"/>
    </source>
</evidence>
<reference evidence="5" key="2">
    <citation type="submission" date="2020-11" db="EMBL/GenBank/DDBJ databases">
        <authorList>
            <person name="McCartney M.A."/>
            <person name="Auch B."/>
            <person name="Kono T."/>
            <person name="Mallez S."/>
            <person name="Becker A."/>
            <person name="Gohl D.M."/>
            <person name="Silverstein K.A.T."/>
            <person name="Koren S."/>
            <person name="Bechman K.B."/>
            <person name="Herman A."/>
            <person name="Abrahante J.E."/>
            <person name="Garbe J."/>
        </authorList>
    </citation>
    <scope>NUCLEOTIDE SEQUENCE</scope>
    <source>
        <strain evidence="5">Duluth1</strain>
        <tissue evidence="5">Whole animal</tissue>
    </source>
</reference>
<organism evidence="5 6">
    <name type="scientific">Dreissena polymorpha</name>
    <name type="common">Zebra mussel</name>
    <name type="synonym">Mytilus polymorpha</name>
    <dbReference type="NCBI Taxonomy" id="45954"/>
    <lineage>
        <taxon>Eukaryota</taxon>
        <taxon>Metazoa</taxon>
        <taxon>Spiralia</taxon>
        <taxon>Lophotrochozoa</taxon>
        <taxon>Mollusca</taxon>
        <taxon>Bivalvia</taxon>
        <taxon>Autobranchia</taxon>
        <taxon>Heteroconchia</taxon>
        <taxon>Euheterodonta</taxon>
        <taxon>Imparidentia</taxon>
        <taxon>Neoheterodontei</taxon>
        <taxon>Myida</taxon>
        <taxon>Dreissenoidea</taxon>
        <taxon>Dreissenidae</taxon>
        <taxon>Dreissena</taxon>
    </lineage>
</organism>
<dbReference type="GO" id="GO:0004177">
    <property type="term" value="F:aminopeptidase activity"/>
    <property type="evidence" value="ECO:0007669"/>
    <property type="project" value="UniProtKB-KW"/>
</dbReference>
<evidence type="ECO:0000313" key="5">
    <source>
        <dbReference type="EMBL" id="KAH3769035.1"/>
    </source>
</evidence>
<gene>
    <name evidence="5" type="ORF">DPMN_170282</name>
</gene>
<dbReference type="SUPFAM" id="SSF53474">
    <property type="entry name" value="alpha/beta-Hydrolases"/>
    <property type="match status" value="1"/>
</dbReference>
<dbReference type="EMBL" id="JAIWYP010000009">
    <property type="protein sequence ID" value="KAH3769035.1"/>
    <property type="molecule type" value="Genomic_DNA"/>
</dbReference>
<evidence type="ECO:0000256" key="2">
    <source>
        <dbReference type="ARBA" id="ARBA00022825"/>
    </source>
</evidence>
<dbReference type="Proteomes" id="UP000828390">
    <property type="component" value="Unassembled WGS sequence"/>
</dbReference>
<evidence type="ECO:0000256" key="1">
    <source>
        <dbReference type="ARBA" id="ARBA00022438"/>
    </source>
</evidence>
<dbReference type="PANTHER" id="PTHR11731">
    <property type="entry name" value="PROTEASE FAMILY S9B,C DIPEPTIDYL-PEPTIDASE IV-RELATED"/>
    <property type="match status" value="1"/>
</dbReference>
<dbReference type="GO" id="GO:0006508">
    <property type="term" value="P:proteolysis"/>
    <property type="evidence" value="ECO:0007669"/>
    <property type="project" value="InterPro"/>
</dbReference>
<keyword evidence="3" id="KW-0325">Glycoprotein</keyword>
<dbReference type="PANTHER" id="PTHR11731:SF200">
    <property type="entry name" value="DIPEPTIDYL PEPTIDASE 10, ISOFORM B"/>
    <property type="match status" value="1"/>
</dbReference>